<dbReference type="GO" id="GO:0009089">
    <property type="term" value="P:lysine biosynthetic process via diaminopimelate"/>
    <property type="evidence" value="ECO:0007669"/>
    <property type="project" value="UniProtKB-UniRule"/>
</dbReference>
<evidence type="ECO:0000256" key="3">
    <source>
        <dbReference type="ARBA" id="ARBA00013080"/>
    </source>
</evidence>
<comment type="catalytic activity">
    <reaction evidence="7 8">
        <text>(2S,6S)-2,6-diaminopimelate = meso-2,6-diaminopimelate</text>
        <dbReference type="Rhea" id="RHEA:15393"/>
        <dbReference type="ChEBI" id="CHEBI:57609"/>
        <dbReference type="ChEBI" id="CHEBI:57791"/>
        <dbReference type="EC" id="5.1.1.7"/>
    </reaction>
</comment>
<comment type="function">
    <text evidence="8">Catalyzes the stereoinversion of LL-2,6-diaminopimelate (L,L-DAP) to meso-diaminopimelate (meso-DAP), a precursor of L-lysine and an essential component of the bacterial peptidoglycan.</text>
</comment>
<evidence type="ECO:0000313" key="10">
    <source>
        <dbReference type="EMBL" id="KRM01154.1"/>
    </source>
</evidence>
<evidence type="ECO:0000256" key="9">
    <source>
        <dbReference type="PROSITE-ProRule" id="PRU10125"/>
    </source>
</evidence>
<accession>A0A0R1V6I1</accession>
<protein>
    <recommendedName>
        <fullName evidence="3 8">Diaminopimelate epimerase</fullName>
        <shortName evidence="8">DAP epimerase</shortName>
        <ecNumber evidence="3 8">5.1.1.7</ecNumber>
    </recommendedName>
    <alternativeName>
        <fullName evidence="8">PLP-independent amino acid racemase</fullName>
    </alternativeName>
</protein>
<evidence type="ECO:0000256" key="1">
    <source>
        <dbReference type="ARBA" id="ARBA00005196"/>
    </source>
</evidence>
<dbReference type="InterPro" id="IPR018510">
    <property type="entry name" value="DAP_epimerase_AS"/>
</dbReference>
<keyword evidence="11" id="KW-1185">Reference proteome</keyword>
<comment type="similarity">
    <text evidence="2 8">Belongs to the diaminopimelate epimerase family.</text>
</comment>
<evidence type="ECO:0000256" key="4">
    <source>
        <dbReference type="ARBA" id="ARBA00022605"/>
    </source>
</evidence>
<evidence type="ECO:0000313" key="11">
    <source>
        <dbReference type="Proteomes" id="UP000051739"/>
    </source>
</evidence>
<keyword evidence="5 8" id="KW-0457">Lysine biosynthesis</keyword>
<feature type="active site" description="Proton acceptor" evidence="8">
    <location>
        <position position="232"/>
    </location>
</feature>
<feature type="binding site" evidence="8">
    <location>
        <begin position="81"/>
        <end position="82"/>
    </location>
    <ligand>
        <name>substrate</name>
    </ligand>
</feature>
<dbReference type="InterPro" id="IPR001653">
    <property type="entry name" value="DAP_epimerase_DapF"/>
</dbReference>
<comment type="pathway">
    <text evidence="1 8">Amino-acid biosynthesis; L-lysine biosynthesis via DAP pathway; DL-2,6-diaminopimelate from LL-2,6-diaminopimelate: step 1/1.</text>
</comment>
<comment type="subunit">
    <text evidence="8">Homodimer.</text>
</comment>
<comment type="caution">
    <text evidence="10">The sequence shown here is derived from an EMBL/GenBank/DDBJ whole genome shotgun (WGS) entry which is preliminary data.</text>
</comment>
<dbReference type="PANTHER" id="PTHR31689:SF0">
    <property type="entry name" value="DIAMINOPIMELATE EPIMERASE"/>
    <property type="match status" value="1"/>
</dbReference>
<dbReference type="NCBIfam" id="TIGR00652">
    <property type="entry name" value="DapF"/>
    <property type="match status" value="1"/>
</dbReference>
<evidence type="ECO:0000256" key="8">
    <source>
        <dbReference type="HAMAP-Rule" id="MF_00197"/>
    </source>
</evidence>
<dbReference type="SUPFAM" id="SSF54506">
    <property type="entry name" value="Diaminopimelate epimerase-like"/>
    <property type="match status" value="2"/>
</dbReference>
<sequence length="328" mass="35881">MVTLLKVHGSMNQFFILDQTLLDQPLTDDELKKLAMQMTNSTTGILNGADGILVVDQSDHPDVLGKMRVINADSSEASMCGNGLRTVARYLAEKTGRNSFKVETMYADLQVRQESDFATGVPAFAVEISPVKFDKTALPFDNLGHERLLDTWVPELAPGLKFSSLAVPNPHLISFMDHDQLMGDLLGELGARLNGENPYYPDGVNVNFAEILGSNRIFVKTFERGVGFTNACGTGMSATSLAFALTHPDLGKFEEPISVFNPGGMVKTILHESQGQYWIELIGNATETHQIQVDEALLHQAKVTTGQVTISETNEQAAYDQFISTIKP</sequence>
<feature type="site" description="Could be important to modulate the pK values of the two catalytic cysteine residues" evidence="8">
    <location>
        <position position="171"/>
    </location>
</feature>
<dbReference type="EC" id="5.1.1.7" evidence="3 8"/>
<dbReference type="GO" id="GO:0005829">
    <property type="term" value="C:cytosol"/>
    <property type="evidence" value="ECO:0007669"/>
    <property type="project" value="TreeGrafter"/>
</dbReference>
<reference evidence="10 11" key="1">
    <citation type="journal article" date="2015" name="Genome Announc.">
        <title>Expanding the biotechnology potential of lactobacilli through comparative genomics of 213 strains and associated genera.</title>
        <authorList>
            <person name="Sun Z."/>
            <person name="Harris H.M."/>
            <person name="McCann A."/>
            <person name="Guo C."/>
            <person name="Argimon S."/>
            <person name="Zhang W."/>
            <person name="Yang X."/>
            <person name="Jeffery I.B."/>
            <person name="Cooney J.C."/>
            <person name="Kagawa T.F."/>
            <person name="Liu W."/>
            <person name="Song Y."/>
            <person name="Salvetti E."/>
            <person name="Wrobel A."/>
            <person name="Rasinkangas P."/>
            <person name="Parkhill J."/>
            <person name="Rea M.C."/>
            <person name="O'Sullivan O."/>
            <person name="Ritari J."/>
            <person name="Douillard F.P."/>
            <person name="Paul Ross R."/>
            <person name="Yang R."/>
            <person name="Briner A.E."/>
            <person name="Felis G.E."/>
            <person name="de Vos W.M."/>
            <person name="Barrangou R."/>
            <person name="Klaenhammer T.R."/>
            <person name="Caufield P.W."/>
            <person name="Cui Y."/>
            <person name="Zhang H."/>
            <person name="O'Toole P.W."/>
        </authorList>
    </citation>
    <scope>NUCLEOTIDE SEQUENCE [LARGE SCALE GENOMIC DNA]</scope>
    <source>
        <strain evidence="10 11">DSM 16045</strain>
    </source>
</reference>
<evidence type="ECO:0000256" key="7">
    <source>
        <dbReference type="ARBA" id="ARBA00051712"/>
    </source>
</evidence>
<dbReference type="HAMAP" id="MF_00197">
    <property type="entry name" value="DAP_epimerase"/>
    <property type="match status" value="1"/>
</dbReference>
<dbReference type="PATRIC" id="fig|1423749.3.peg.887"/>
<keyword evidence="6 8" id="KW-0413">Isomerase</keyword>
<feature type="binding site" evidence="8">
    <location>
        <position position="12"/>
    </location>
    <ligand>
        <name>substrate</name>
    </ligand>
</feature>
<gene>
    <name evidence="8" type="primary">dapF</name>
    <name evidence="10" type="ORF">FC60_GL000879</name>
</gene>
<comment type="caution">
    <text evidence="8">Lacks conserved residue(s) required for the propagation of feature annotation.</text>
</comment>
<feature type="binding site" evidence="8">
    <location>
        <position position="71"/>
    </location>
    <ligand>
        <name>substrate</name>
    </ligand>
</feature>
<dbReference type="PROSITE" id="PS01326">
    <property type="entry name" value="DAP_EPIMERASE"/>
    <property type="match status" value="1"/>
</dbReference>
<comment type="subcellular location">
    <subcellularLocation>
        <location evidence="8">Cytoplasm</location>
    </subcellularLocation>
</comment>
<feature type="binding site" evidence="8">
    <location>
        <begin position="233"/>
        <end position="234"/>
    </location>
    <ligand>
        <name>substrate</name>
    </ligand>
</feature>
<feature type="active site" description="Proton donor" evidence="8">
    <location>
        <position position="80"/>
    </location>
</feature>
<organism evidence="10 11">
    <name type="scientific">Limosilactobacillus gastricus DSM 16045</name>
    <dbReference type="NCBI Taxonomy" id="1423749"/>
    <lineage>
        <taxon>Bacteria</taxon>
        <taxon>Bacillati</taxon>
        <taxon>Bacillota</taxon>
        <taxon>Bacilli</taxon>
        <taxon>Lactobacillales</taxon>
        <taxon>Lactobacillaceae</taxon>
        <taxon>Limosilactobacillus</taxon>
    </lineage>
</organism>
<dbReference type="GO" id="GO:0008837">
    <property type="term" value="F:diaminopimelate epimerase activity"/>
    <property type="evidence" value="ECO:0007669"/>
    <property type="project" value="UniProtKB-UniRule"/>
</dbReference>
<dbReference type="RefSeq" id="WP_056937784.1">
    <property type="nucleotide sequence ID" value="NZ_AZFN01000021.1"/>
</dbReference>
<dbReference type="Gene3D" id="3.10.310.10">
    <property type="entry name" value="Diaminopimelate Epimerase, Chain A, domain 1"/>
    <property type="match status" value="2"/>
</dbReference>
<name>A0A0R1V6I1_9LACO</name>
<dbReference type="Pfam" id="PF01678">
    <property type="entry name" value="DAP_epimerase"/>
    <property type="match status" value="2"/>
</dbReference>
<proteinExistence type="inferred from homology"/>
<feature type="binding site" evidence="8">
    <location>
        <position position="205"/>
    </location>
    <ligand>
        <name>substrate</name>
    </ligand>
</feature>
<dbReference type="AlphaFoldDB" id="A0A0R1V6I1"/>
<keyword evidence="4 8" id="KW-0028">Amino-acid biosynthesis</keyword>
<feature type="site" description="Could be important to modulate the pK values of the two catalytic cysteine residues" evidence="8">
    <location>
        <position position="223"/>
    </location>
</feature>
<feature type="binding site" evidence="8">
    <location>
        <begin position="223"/>
        <end position="224"/>
    </location>
    <ligand>
        <name>substrate</name>
    </ligand>
</feature>
<evidence type="ECO:0000256" key="6">
    <source>
        <dbReference type="ARBA" id="ARBA00023235"/>
    </source>
</evidence>
<feature type="active site" evidence="9">
    <location>
        <position position="80"/>
    </location>
</feature>
<dbReference type="PANTHER" id="PTHR31689">
    <property type="entry name" value="DIAMINOPIMELATE EPIMERASE, CHLOROPLASTIC"/>
    <property type="match status" value="1"/>
</dbReference>
<dbReference type="Proteomes" id="UP000051739">
    <property type="component" value="Unassembled WGS sequence"/>
</dbReference>
<evidence type="ECO:0000256" key="2">
    <source>
        <dbReference type="ARBA" id="ARBA00010219"/>
    </source>
</evidence>
<evidence type="ECO:0000256" key="5">
    <source>
        <dbReference type="ARBA" id="ARBA00023154"/>
    </source>
</evidence>
<dbReference type="EMBL" id="AZFN01000021">
    <property type="protein sequence ID" value="KRM01154.1"/>
    <property type="molecule type" value="Genomic_DNA"/>
</dbReference>
<dbReference type="UniPathway" id="UPA00034">
    <property type="reaction ID" value="UER00025"/>
</dbReference>
<keyword evidence="8" id="KW-0963">Cytoplasm</keyword>
<feature type="binding site" evidence="8">
    <location>
        <position position="169"/>
    </location>
    <ligand>
        <name>substrate</name>
    </ligand>
</feature>